<feature type="transmembrane region" description="Helical" evidence="2">
    <location>
        <begin position="12"/>
        <end position="31"/>
    </location>
</feature>
<protein>
    <submittedName>
        <fullName evidence="3">Uncharacterized protein</fullName>
    </submittedName>
</protein>
<evidence type="ECO:0000256" key="2">
    <source>
        <dbReference type="SAM" id="Phobius"/>
    </source>
</evidence>
<dbReference type="Proteomes" id="UP001597307">
    <property type="component" value="Unassembled WGS sequence"/>
</dbReference>
<accession>A0ABW4Q6Y0</accession>
<keyword evidence="2" id="KW-1133">Transmembrane helix</keyword>
<keyword evidence="2" id="KW-0812">Transmembrane</keyword>
<keyword evidence="4" id="KW-1185">Reference proteome</keyword>
<dbReference type="EMBL" id="JBHUGA010000013">
    <property type="protein sequence ID" value="MFD1846454.1"/>
    <property type="molecule type" value="Genomic_DNA"/>
</dbReference>
<name>A0ABW4Q6Y0_9MICC</name>
<evidence type="ECO:0000313" key="4">
    <source>
        <dbReference type="Proteomes" id="UP001597307"/>
    </source>
</evidence>
<keyword evidence="2" id="KW-0472">Membrane</keyword>
<organism evidence="3 4">
    <name type="scientific">Arthrobacter flavus</name>
    <dbReference type="NCBI Taxonomy" id="95172"/>
    <lineage>
        <taxon>Bacteria</taxon>
        <taxon>Bacillati</taxon>
        <taxon>Actinomycetota</taxon>
        <taxon>Actinomycetes</taxon>
        <taxon>Micrococcales</taxon>
        <taxon>Micrococcaceae</taxon>
        <taxon>Arthrobacter</taxon>
    </lineage>
</organism>
<evidence type="ECO:0000256" key="1">
    <source>
        <dbReference type="SAM" id="MobiDB-lite"/>
    </source>
</evidence>
<proteinExistence type="predicted"/>
<comment type="caution">
    <text evidence="3">The sequence shown here is derived from an EMBL/GenBank/DDBJ whole genome shotgun (WGS) entry which is preliminary data.</text>
</comment>
<reference evidence="4" key="1">
    <citation type="journal article" date="2019" name="Int. J. Syst. Evol. Microbiol.">
        <title>The Global Catalogue of Microorganisms (GCM) 10K type strain sequencing project: providing services to taxonomists for standard genome sequencing and annotation.</title>
        <authorList>
            <consortium name="The Broad Institute Genomics Platform"/>
            <consortium name="The Broad Institute Genome Sequencing Center for Infectious Disease"/>
            <person name="Wu L."/>
            <person name="Ma J."/>
        </authorList>
    </citation>
    <scope>NUCLEOTIDE SEQUENCE [LARGE SCALE GENOMIC DNA]</scope>
    <source>
        <strain evidence="4">JCM 11496</strain>
    </source>
</reference>
<evidence type="ECO:0000313" key="3">
    <source>
        <dbReference type="EMBL" id="MFD1846454.1"/>
    </source>
</evidence>
<dbReference type="RefSeq" id="WP_343878197.1">
    <property type="nucleotide sequence ID" value="NZ_BAAAIJ010000012.1"/>
</dbReference>
<gene>
    <name evidence="3" type="ORF">ACFSFX_07570</name>
</gene>
<feature type="region of interest" description="Disordered" evidence="1">
    <location>
        <begin position="269"/>
        <end position="292"/>
    </location>
</feature>
<feature type="transmembrane region" description="Helical" evidence="2">
    <location>
        <begin position="43"/>
        <end position="61"/>
    </location>
</feature>
<sequence length="292" mass="31408">MTEEKQHLLSDPASPVFGILSTAIMGGLSLIDAAKLDDQQRRAVHVGTAVFTGLYIGVTVGGKYLPLRVLAGLAAAAAALRFADVGDVIDARLEEKLRRAGTRHPRRWMAAGAAAFTFSGFLGDRAAARRGQSMTMLDDEPEQVRSLDPRVRGLIQCLLDASDIAGARELREQLGAAQEVYWADEFISTVYFKVPADLPRAVPHDQVFPVRAQFSGPEGAPYQVLLQISAGQLDHLAVEPSDQETAESVDNFLKEWPDPSEVVYVLDNADGTKTVSQPTPPSPNATTTGKTG</sequence>